<reference evidence="1" key="1">
    <citation type="submission" date="2022-09" db="EMBL/GenBank/DDBJ databases">
        <title>Interaction between co-microsymbionts with complementary sets of symbiotic genes in legume-rhizobium systems.</title>
        <authorList>
            <person name="Safronova V."/>
            <person name="Sazanova A."/>
            <person name="Afonin A."/>
            <person name="Chirak E."/>
        </authorList>
    </citation>
    <scope>NUCLEOTIDE SEQUENCE</scope>
    <source>
        <strain evidence="1">A18/3m</strain>
    </source>
</reference>
<evidence type="ECO:0000313" key="1">
    <source>
        <dbReference type="EMBL" id="UXN61724.1"/>
    </source>
</evidence>
<organism evidence="1 2">
    <name type="scientific">Phyllobacterium zundukense</name>
    <dbReference type="NCBI Taxonomy" id="1867719"/>
    <lineage>
        <taxon>Bacteria</taxon>
        <taxon>Pseudomonadati</taxon>
        <taxon>Pseudomonadota</taxon>
        <taxon>Alphaproteobacteria</taxon>
        <taxon>Hyphomicrobiales</taxon>
        <taxon>Phyllobacteriaceae</taxon>
        <taxon>Phyllobacterium</taxon>
    </lineage>
</organism>
<keyword evidence="1" id="KW-0540">Nuclease</keyword>
<evidence type="ECO:0000313" key="2">
    <source>
        <dbReference type="Proteomes" id="UP001061991"/>
    </source>
</evidence>
<gene>
    <name evidence="1" type="ORF">N8E88_16900</name>
</gene>
<dbReference type="EMBL" id="CP104973">
    <property type="protein sequence ID" value="UXN61724.1"/>
    <property type="molecule type" value="Genomic_DNA"/>
</dbReference>
<dbReference type="Proteomes" id="UP001061991">
    <property type="component" value="Chromosome"/>
</dbReference>
<keyword evidence="1" id="KW-0378">Hydrolase</keyword>
<protein>
    <submittedName>
        <fullName evidence="1">HNH endonuclease</fullName>
    </submittedName>
</protein>
<proteinExistence type="predicted"/>
<name>A0ACD4D7F1_9HYPH</name>
<accession>A0ACD4D7F1</accession>
<sequence>MARPPHLCSCGKIVAHGVRCTCQAKQDRERKARFDQKRPSARARGYNHEWQNARAEYLGYFPTCKICGSSANVVDHIRPHKGDDRLFWDSRNWQPLCTTCHNSIKQRQEKRSFTQPLGGYGS</sequence>
<keyword evidence="1" id="KW-0255">Endonuclease</keyword>
<keyword evidence="2" id="KW-1185">Reference proteome</keyword>